<dbReference type="AlphaFoldDB" id="A0A8J6NWF7"/>
<proteinExistence type="predicted"/>
<name>A0A8J6NWF7_9BACT</name>
<organism evidence="2 3">
    <name type="scientific">Candidatus Desulfatibia profunda</name>
    <dbReference type="NCBI Taxonomy" id="2841695"/>
    <lineage>
        <taxon>Bacteria</taxon>
        <taxon>Pseudomonadati</taxon>
        <taxon>Thermodesulfobacteriota</taxon>
        <taxon>Desulfobacteria</taxon>
        <taxon>Desulfobacterales</taxon>
        <taxon>Desulfobacterales incertae sedis</taxon>
        <taxon>Candidatus Desulfatibia</taxon>
    </lineage>
</organism>
<dbReference type="InterPro" id="IPR032820">
    <property type="entry name" value="ATPase_put"/>
</dbReference>
<evidence type="ECO:0000313" key="2">
    <source>
        <dbReference type="EMBL" id="MBC8361888.1"/>
    </source>
</evidence>
<evidence type="ECO:0000313" key="3">
    <source>
        <dbReference type="Proteomes" id="UP000603434"/>
    </source>
</evidence>
<dbReference type="Pfam" id="PF09527">
    <property type="entry name" value="ATPase_gene1"/>
    <property type="match status" value="1"/>
</dbReference>
<accession>A0A8J6NWF7</accession>
<gene>
    <name evidence="2" type="ORF">H8E23_10865</name>
</gene>
<dbReference type="PROSITE" id="PS51257">
    <property type="entry name" value="PROKAR_LIPOPROTEIN"/>
    <property type="match status" value="1"/>
</dbReference>
<evidence type="ECO:0000256" key="1">
    <source>
        <dbReference type="SAM" id="Phobius"/>
    </source>
</evidence>
<dbReference type="Proteomes" id="UP000603434">
    <property type="component" value="Unassembled WGS sequence"/>
</dbReference>
<keyword evidence="1" id="KW-0812">Transmembrane</keyword>
<dbReference type="EMBL" id="JACNJH010000157">
    <property type="protein sequence ID" value="MBC8361888.1"/>
    <property type="molecule type" value="Genomic_DNA"/>
</dbReference>
<sequence>MFFNFKKNRAWIKDLSIITQLGLTMAGCILFCFFIGRYLDKFFGTKGILVAIFTVLGIIGGGVVVYRQILEVTEVKEESENHSNNGNA</sequence>
<reference evidence="2 3" key="1">
    <citation type="submission" date="2020-08" db="EMBL/GenBank/DDBJ databases">
        <title>Bridging the membrane lipid divide: bacteria of the FCB group superphylum have the potential to synthesize archaeal ether lipids.</title>
        <authorList>
            <person name="Villanueva L."/>
            <person name="Von Meijenfeldt F.A.B."/>
            <person name="Westbye A.B."/>
            <person name="Yadav S."/>
            <person name="Hopmans E.C."/>
            <person name="Dutilh B.E."/>
            <person name="Sinninghe Damste J.S."/>
        </authorList>
    </citation>
    <scope>NUCLEOTIDE SEQUENCE [LARGE SCALE GENOMIC DNA]</scope>
    <source>
        <strain evidence="2">NIOZ-UU30</strain>
    </source>
</reference>
<protein>
    <submittedName>
        <fullName evidence="2">AtpZ/AtpI family protein</fullName>
    </submittedName>
</protein>
<keyword evidence="1" id="KW-1133">Transmembrane helix</keyword>
<feature type="transmembrane region" description="Helical" evidence="1">
    <location>
        <begin position="12"/>
        <end position="36"/>
    </location>
</feature>
<keyword evidence="1" id="KW-0472">Membrane</keyword>
<comment type="caution">
    <text evidence="2">The sequence shown here is derived from an EMBL/GenBank/DDBJ whole genome shotgun (WGS) entry which is preliminary data.</text>
</comment>
<feature type="transmembrane region" description="Helical" evidence="1">
    <location>
        <begin position="48"/>
        <end position="66"/>
    </location>
</feature>